<evidence type="ECO:0000256" key="2">
    <source>
        <dbReference type="ARBA" id="ARBA00001089"/>
    </source>
</evidence>
<dbReference type="GO" id="GO:0006751">
    <property type="term" value="P:glutathione catabolic process"/>
    <property type="evidence" value="ECO:0007669"/>
    <property type="project" value="InterPro"/>
</dbReference>
<feature type="binding site" evidence="7">
    <location>
        <position position="64"/>
    </location>
    <ligand>
        <name>L-glutamate</name>
        <dbReference type="ChEBI" id="CHEBI:29985"/>
    </ligand>
</feature>
<dbReference type="GO" id="GO:0005886">
    <property type="term" value="C:plasma membrane"/>
    <property type="evidence" value="ECO:0007669"/>
    <property type="project" value="TreeGrafter"/>
</dbReference>
<evidence type="ECO:0000313" key="9">
    <source>
        <dbReference type="Proteomes" id="UP000070444"/>
    </source>
</evidence>
<dbReference type="InterPro" id="IPR043138">
    <property type="entry name" value="GGT_lsub"/>
</dbReference>
<reference evidence="8 9" key="1">
    <citation type="journal article" date="2015" name="Genome Biol. Evol.">
        <title>Phylogenomic analyses indicate that early fungi evolved digesting cell walls of algal ancestors of land plants.</title>
        <authorList>
            <person name="Chang Y."/>
            <person name="Wang S."/>
            <person name="Sekimoto S."/>
            <person name="Aerts A.L."/>
            <person name="Choi C."/>
            <person name="Clum A."/>
            <person name="LaButti K.M."/>
            <person name="Lindquist E.A."/>
            <person name="Yee Ngan C."/>
            <person name="Ohm R.A."/>
            <person name="Salamov A.A."/>
            <person name="Grigoriev I.V."/>
            <person name="Spatafora J.W."/>
            <person name="Berbee M.L."/>
        </authorList>
    </citation>
    <scope>NUCLEOTIDE SEQUENCE [LARGE SCALE GENOMIC DNA]</scope>
    <source>
        <strain evidence="8 9">NRRL 28638</strain>
    </source>
</reference>
<dbReference type="Gene3D" id="1.10.246.130">
    <property type="match status" value="1"/>
</dbReference>
<feature type="binding site" evidence="7">
    <location>
        <position position="427"/>
    </location>
    <ligand>
        <name>L-glutamate</name>
        <dbReference type="ChEBI" id="CHEBI:29985"/>
    </ligand>
</feature>
<dbReference type="GO" id="GO:0036374">
    <property type="term" value="F:glutathione hydrolase activity"/>
    <property type="evidence" value="ECO:0007669"/>
    <property type="project" value="UniProtKB-EC"/>
</dbReference>
<accession>A0A137PGW3</accession>
<evidence type="ECO:0000256" key="5">
    <source>
        <dbReference type="ARBA" id="ARBA00047417"/>
    </source>
</evidence>
<comment type="catalytic activity">
    <reaction evidence="1">
        <text>an S-substituted glutathione + H2O = an S-substituted L-cysteinylglycine + L-glutamate</text>
        <dbReference type="Rhea" id="RHEA:59468"/>
        <dbReference type="ChEBI" id="CHEBI:15377"/>
        <dbReference type="ChEBI" id="CHEBI:29985"/>
        <dbReference type="ChEBI" id="CHEBI:90779"/>
        <dbReference type="ChEBI" id="CHEBI:143103"/>
        <dbReference type="EC" id="3.4.19.13"/>
    </reaction>
</comment>
<proteinExistence type="inferred from homology"/>
<dbReference type="SUPFAM" id="SSF56235">
    <property type="entry name" value="N-terminal nucleophile aminohydrolases (Ntn hydrolases)"/>
    <property type="match status" value="1"/>
</dbReference>
<dbReference type="AlphaFoldDB" id="A0A137PGW3"/>
<feature type="active site" description="Nucleophile" evidence="6">
    <location>
        <position position="335"/>
    </location>
</feature>
<dbReference type="EMBL" id="KQ964426">
    <property type="protein sequence ID" value="KXN74215.1"/>
    <property type="molecule type" value="Genomic_DNA"/>
</dbReference>
<feature type="binding site" evidence="7">
    <location>
        <position position="377"/>
    </location>
    <ligand>
        <name>L-glutamate</name>
        <dbReference type="ChEBI" id="CHEBI:29985"/>
    </ligand>
</feature>
<dbReference type="Gene3D" id="3.60.20.40">
    <property type="match status" value="1"/>
</dbReference>
<dbReference type="PRINTS" id="PR01210">
    <property type="entry name" value="GGTRANSPTASE"/>
</dbReference>
<dbReference type="InterPro" id="IPR029055">
    <property type="entry name" value="Ntn_hydrolases_N"/>
</dbReference>
<evidence type="ECO:0000256" key="7">
    <source>
        <dbReference type="PIRSR" id="PIRSR600101-2"/>
    </source>
</evidence>
<dbReference type="FunFam" id="3.60.20.40:FF:000001">
    <property type="entry name" value="Gamma-glutamyltranspeptidase 1"/>
    <property type="match status" value="1"/>
</dbReference>
<dbReference type="GO" id="GO:0103068">
    <property type="term" value="F:leukotriene C4 gamma-glutamyl transferase activity"/>
    <property type="evidence" value="ECO:0007669"/>
    <property type="project" value="UniProtKB-EC"/>
</dbReference>
<evidence type="ECO:0000313" key="8">
    <source>
        <dbReference type="EMBL" id="KXN74215.1"/>
    </source>
</evidence>
<evidence type="ECO:0000256" key="4">
    <source>
        <dbReference type="ARBA" id="ARBA00009381"/>
    </source>
</evidence>
<dbReference type="Proteomes" id="UP000070444">
    <property type="component" value="Unassembled WGS sequence"/>
</dbReference>
<gene>
    <name evidence="8" type="ORF">CONCODRAFT_34948</name>
</gene>
<dbReference type="OMA" id="APACTTH"/>
<feature type="non-terminal residue" evidence="8">
    <location>
        <position position="1"/>
    </location>
</feature>
<evidence type="ECO:0000256" key="3">
    <source>
        <dbReference type="ARBA" id="ARBA00005115"/>
    </source>
</evidence>
<organism evidence="8 9">
    <name type="scientific">Conidiobolus coronatus (strain ATCC 28846 / CBS 209.66 / NRRL 28638)</name>
    <name type="common">Delacroixia coronata</name>
    <dbReference type="NCBI Taxonomy" id="796925"/>
    <lineage>
        <taxon>Eukaryota</taxon>
        <taxon>Fungi</taxon>
        <taxon>Fungi incertae sedis</taxon>
        <taxon>Zoopagomycota</taxon>
        <taxon>Entomophthoromycotina</taxon>
        <taxon>Entomophthoromycetes</taxon>
        <taxon>Entomophthorales</taxon>
        <taxon>Ancylistaceae</taxon>
        <taxon>Conidiobolus</taxon>
    </lineage>
</organism>
<comment type="similarity">
    <text evidence="4">Belongs to the gamma-glutamyltransferase family.</text>
</comment>
<name>A0A137PGW3_CONC2</name>
<feature type="binding site" evidence="7">
    <location>
        <begin position="353"/>
        <end position="355"/>
    </location>
    <ligand>
        <name>L-glutamate</name>
        <dbReference type="ChEBI" id="CHEBI:29985"/>
    </ligand>
</feature>
<keyword evidence="9" id="KW-1185">Reference proteome</keyword>
<dbReference type="InterPro" id="IPR000101">
    <property type="entry name" value="GGT_peptidase"/>
</dbReference>
<comment type="catalytic activity">
    <reaction evidence="2">
        <text>glutathione + H2O = L-cysteinylglycine + L-glutamate</text>
        <dbReference type="Rhea" id="RHEA:28807"/>
        <dbReference type="ChEBI" id="CHEBI:15377"/>
        <dbReference type="ChEBI" id="CHEBI:29985"/>
        <dbReference type="ChEBI" id="CHEBI:57925"/>
        <dbReference type="ChEBI" id="CHEBI:61694"/>
        <dbReference type="EC" id="3.4.19.13"/>
    </reaction>
</comment>
<comment type="catalytic activity">
    <reaction evidence="5">
        <text>an N-terminal (5-L-glutamyl)-[peptide] + an alpha-amino acid = 5-L-glutamyl amino acid + an N-terminal L-alpha-aminoacyl-[peptide]</text>
        <dbReference type="Rhea" id="RHEA:23904"/>
        <dbReference type="Rhea" id="RHEA-COMP:9780"/>
        <dbReference type="Rhea" id="RHEA-COMP:9795"/>
        <dbReference type="ChEBI" id="CHEBI:77644"/>
        <dbReference type="ChEBI" id="CHEBI:78597"/>
        <dbReference type="ChEBI" id="CHEBI:78599"/>
        <dbReference type="ChEBI" id="CHEBI:78608"/>
        <dbReference type="EC" id="2.3.2.2"/>
    </reaction>
</comment>
<protein>
    <submittedName>
        <fullName evidence="8">Gamma-glutamyltranspeptidase</fullName>
    </submittedName>
</protein>
<evidence type="ECO:0000256" key="1">
    <source>
        <dbReference type="ARBA" id="ARBA00001049"/>
    </source>
</evidence>
<comment type="pathway">
    <text evidence="3">Sulfur metabolism; glutathione metabolism.</text>
</comment>
<dbReference type="STRING" id="796925.A0A137PGW3"/>
<evidence type="ECO:0000256" key="6">
    <source>
        <dbReference type="PIRSR" id="PIRSR600101-1"/>
    </source>
</evidence>
<dbReference type="NCBIfam" id="TIGR00066">
    <property type="entry name" value="g_glut_trans"/>
    <property type="match status" value="1"/>
</dbReference>
<sequence length="524" mass="56938">VATELEECSKIGVEILKKGGSAVDSVIAAGLCVGVINSFASGIGGGGFSVVRRPDGKAEFIDFRESAPFLSNETMYISDPSKSVIGGLAVGVPGEIRGYELLHLKYGKLRWEELFLPSIALSNSGFKVGPILNLRLKSNEKWIMKNEQFKEAYAPNGTVLGLGDIVRLPKLAATLTRISKEGAKAFYDGDIAKEIIETIQNNGGIMTREDLKNYKAIPREPVISRVLNSTIITSSAPASGAILVSTLKLLESIIKASGKGSPSDLYHRFIETLKFGFASRTRLGDPNFSKSITEYSKEIIADDYINNLRPKVDLKYTHDPFYYNPMFAPKELPGTTHISAIDNDGIAISLTSTVNLEFGSRLMTPNSGIILNNEMNDFSIPDSANIYNLASNPYNYIEPNKRPLSATVPTIIAKPNGELTALGGSGGSKILSAVIQVIIELEINSKDLKTSLDSPRIHHQLIPDVVSFEENLEKTVIEDLRVNGHNMSGRGNSYRSTVQIVRKKSNGHIEALSDDRKSGLAAAY</sequence>
<dbReference type="Pfam" id="PF01019">
    <property type="entry name" value="G_glu_transpept"/>
    <property type="match status" value="1"/>
</dbReference>
<dbReference type="OrthoDB" id="1081007at2759"/>
<dbReference type="InterPro" id="IPR043137">
    <property type="entry name" value="GGT_ssub_C"/>
</dbReference>
<dbReference type="PANTHER" id="PTHR11686:SF9">
    <property type="entry name" value="RE13973P"/>
    <property type="match status" value="1"/>
</dbReference>
<dbReference type="PANTHER" id="PTHR11686">
    <property type="entry name" value="GAMMA GLUTAMYL TRANSPEPTIDASE"/>
    <property type="match status" value="1"/>
</dbReference>